<dbReference type="Proteomes" id="UP000182938">
    <property type="component" value="Chromosome"/>
</dbReference>
<dbReference type="SUPFAM" id="SSF50249">
    <property type="entry name" value="Nucleic acid-binding proteins"/>
    <property type="match status" value="1"/>
</dbReference>
<gene>
    <name evidence="2" type="ORF">ASJ30_13525</name>
</gene>
<accession>A0A1L3MJA9</accession>
<dbReference type="PANTHER" id="PTHR34075:SF5">
    <property type="entry name" value="BLR3430 PROTEIN"/>
    <property type="match status" value="1"/>
</dbReference>
<feature type="domain" description="ChsH2 rubredoxin-like zinc ribbon" evidence="1">
    <location>
        <begin position="280"/>
        <end position="306"/>
    </location>
</feature>
<name>A0A1L3MJA9_9MICO</name>
<dbReference type="InterPro" id="IPR012340">
    <property type="entry name" value="NA-bd_OB-fold"/>
</dbReference>
<dbReference type="KEGG" id="jte:ASJ30_13525"/>
<reference evidence="2 3" key="1">
    <citation type="submission" date="2015-11" db="EMBL/GenBank/DDBJ databases">
        <authorList>
            <person name="Zhang Y."/>
            <person name="Guo Z."/>
        </authorList>
    </citation>
    <scope>NUCLEOTIDE SEQUENCE [LARGE SCALE GENOMIC DNA]</scope>
    <source>
        <strain evidence="2 3">YFY001</strain>
    </source>
</reference>
<dbReference type="InterPro" id="IPR052513">
    <property type="entry name" value="Thioester_dehydratase-like"/>
</dbReference>
<proteinExistence type="predicted"/>
<evidence type="ECO:0000313" key="3">
    <source>
        <dbReference type="Proteomes" id="UP000182938"/>
    </source>
</evidence>
<protein>
    <submittedName>
        <fullName evidence="2">DNA-binding protein</fullName>
    </submittedName>
</protein>
<evidence type="ECO:0000313" key="2">
    <source>
        <dbReference type="EMBL" id="APH02422.1"/>
    </source>
</evidence>
<dbReference type="RefSeq" id="WP_072625565.1">
    <property type="nucleotide sequence ID" value="NZ_CP013290.1"/>
</dbReference>
<keyword evidence="3" id="KW-1185">Reference proteome</keyword>
<dbReference type="GO" id="GO:0003677">
    <property type="term" value="F:DNA binding"/>
    <property type="evidence" value="ECO:0007669"/>
    <property type="project" value="UniProtKB-KW"/>
</dbReference>
<keyword evidence="2" id="KW-0238">DNA-binding</keyword>
<dbReference type="EMBL" id="CP013290">
    <property type="protein sequence ID" value="APH02422.1"/>
    <property type="molecule type" value="Genomic_DNA"/>
</dbReference>
<dbReference type="InterPro" id="IPR022002">
    <property type="entry name" value="ChsH2_Znr"/>
</dbReference>
<organism evidence="2 3">
    <name type="scientific">Janibacter indicus</name>
    <dbReference type="NCBI Taxonomy" id="857417"/>
    <lineage>
        <taxon>Bacteria</taxon>
        <taxon>Bacillati</taxon>
        <taxon>Actinomycetota</taxon>
        <taxon>Actinomycetes</taxon>
        <taxon>Micrococcales</taxon>
        <taxon>Intrasporangiaceae</taxon>
        <taxon>Janibacter</taxon>
    </lineage>
</organism>
<evidence type="ECO:0000259" key="1">
    <source>
        <dbReference type="Pfam" id="PF12172"/>
    </source>
</evidence>
<dbReference type="Pfam" id="PF12172">
    <property type="entry name" value="zf-ChsH2"/>
    <property type="match status" value="1"/>
</dbReference>
<dbReference type="AlphaFoldDB" id="A0A1L3MJA9"/>
<sequence>MSALLGLGTYVPVWEHSGQRVVGPDEDAVTMAVAAGRALLDGLREDAQSGREPDVRRVVLVSRDLPLFEGGSGAALLAGLGVPAGLPVVEQVGGGPSVLELIATAEPGTLVLAADLEAAGAGAALVGSQGTALDHVGRVTGSLPTTSRGRDGVRWDYDDPRLMLERGTKAALADLDLADKPDVIAGLGPKPTRQLSRKDVATLPTTGASSAIFALAEAGSGDVVVATEQASAVAVSVAGVAPTFRDEAAPLPVPRTRTTPGPDIGISLPAYDRAFDSKLRWEAGSCNACGNLAVPPRLRCTHCGSEEGWSLAPLPRSGEVYTKVDIHVPVPGRATPYSLAIVQLDNIEVRTLVTVTGAPSGALEIGDRGRLVLRRIDTRSGVPDYGHALRPDVVDDTRGDKA</sequence>
<dbReference type="PANTHER" id="PTHR34075">
    <property type="entry name" value="BLR3430 PROTEIN"/>
    <property type="match status" value="1"/>
</dbReference>